<dbReference type="AlphaFoldDB" id="A0A4Y2G0J9"/>
<organism evidence="3 4">
    <name type="scientific">Araneus ventricosus</name>
    <name type="common">Orbweaver spider</name>
    <name type="synonym">Epeira ventricosa</name>
    <dbReference type="NCBI Taxonomy" id="182803"/>
    <lineage>
        <taxon>Eukaryota</taxon>
        <taxon>Metazoa</taxon>
        <taxon>Ecdysozoa</taxon>
        <taxon>Arthropoda</taxon>
        <taxon>Chelicerata</taxon>
        <taxon>Arachnida</taxon>
        <taxon>Araneae</taxon>
        <taxon>Araneomorphae</taxon>
        <taxon>Entelegynae</taxon>
        <taxon>Araneoidea</taxon>
        <taxon>Araneidae</taxon>
        <taxon>Araneus</taxon>
    </lineage>
</organism>
<evidence type="ECO:0000313" key="4">
    <source>
        <dbReference type="Proteomes" id="UP000499080"/>
    </source>
</evidence>
<dbReference type="GO" id="GO:0005739">
    <property type="term" value="C:mitochondrion"/>
    <property type="evidence" value="ECO:0007669"/>
    <property type="project" value="TreeGrafter"/>
</dbReference>
<dbReference type="SUPFAM" id="SSF52540">
    <property type="entry name" value="P-loop containing nucleoside triphosphate hydrolases"/>
    <property type="match status" value="1"/>
</dbReference>
<sequence>MRVQFEVLIFRVTSVLCCLISQNGQVVENWRSASRTEIRTTDLAATEITVDLQDDNHEVEWPTDWPVQDSKSIFKFADYKSAVLEEIKNKEKINGIKWNRFSILNEFLKGHRAGELTLFSGLTGLGKTTFLAEYSLDLCIQGVKTLWVNFEIPNEKLLTTMVTQFAKKSLIGNVAEFLSISDEFDKLNMFLLDIYEGKMTVEGILELIEHSIKEEEIKHTVVDNLQSFLTAKTSSLIGFDSLRIQEMIFASIKDIGRKLKCHMTIVIHPRKEQKSELNNNSIAGTGLAIQQADNIMFLQTARESPYLEITKNRYAGLKGSIGLEFDPATFCYEMTPIDSRL</sequence>
<keyword evidence="4" id="KW-1185">Reference proteome</keyword>
<dbReference type="EMBL" id="BGPR01001171">
    <property type="protein sequence ID" value="GBM47260.1"/>
    <property type="molecule type" value="Genomic_DNA"/>
</dbReference>
<dbReference type="GO" id="GO:0006264">
    <property type="term" value="P:mitochondrial DNA replication"/>
    <property type="evidence" value="ECO:0007669"/>
    <property type="project" value="TreeGrafter"/>
</dbReference>
<dbReference type="GO" id="GO:0005524">
    <property type="term" value="F:ATP binding"/>
    <property type="evidence" value="ECO:0007669"/>
    <property type="project" value="InterPro"/>
</dbReference>
<dbReference type="GO" id="GO:0003697">
    <property type="term" value="F:single-stranded DNA binding"/>
    <property type="evidence" value="ECO:0007669"/>
    <property type="project" value="InterPro"/>
</dbReference>
<keyword evidence="1" id="KW-0732">Signal</keyword>
<dbReference type="InterPro" id="IPR027032">
    <property type="entry name" value="Twinkle-like"/>
</dbReference>
<feature type="chain" id="PRO_5021398951" evidence="1">
    <location>
        <begin position="18"/>
        <end position="341"/>
    </location>
</feature>
<feature type="signal peptide" evidence="1">
    <location>
        <begin position="1"/>
        <end position="17"/>
    </location>
</feature>
<comment type="caution">
    <text evidence="3">The sequence shown here is derived from an EMBL/GenBank/DDBJ whole genome shotgun (WGS) entry which is preliminary data.</text>
</comment>
<dbReference type="Gene3D" id="3.40.50.300">
    <property type="entry name" value="P-loop containing nucleotide triphosphate hydrolases"/>
    <property type="match status" value="1"/>
</dbReference>
<dbReference type="InterPro" id="IPR027417">
    <property type="entry name" value="P-loop_NTPase"/>
</dbReference>
<evidence type="ECO:0000259" key="2">
    <source>
        <dbReference type="PROSITE" id="PS51199"/>
    </source>
</evidence>
<dbReference type="PROSITE" id="PS51199">
    <property type="entry name" value="SF4_HELICASE"/>
    <property type="match status" value="1"/>
</dbReference>
<dbReference type="Pfam" id="PF13481">
    <property type="entry name" value="AAA_25"/>
    <property type="match status" value="1"/>
</dbReference>
<evidence type="ECO:0000313" key="3">
    <source>
        <dbReference type="EMBL" id="GBM47260.1"/>
    </source>
</evidence>
<protein>
    <submittedName>
        <fullName evidence="3">Twinkle protein, mitochondrial</fullName>
    </submittedName>
</protein>
<gene>
    <name evidence="3" type="primary">Twnk_1</name>
    <name evidence="3" type="ORF">AVEN_136852_1</name>
</gene>
<name>A0A4Y2G0J9_ARAVE</name>
<accession>A0A4Y2G0J9</accession>
<dbReference type="InterPro" id="IPR007694">
    <property type="entry name" value="DNA_helicase_DnaB-like_C"/>
</dbReference>
<proteinExistence type="predicted"/>
<feature type="domain" description="SF4 helicase" evidence="2">
    <location>
        <begin position="90"/>
        <end position="339"/>
    </location>
</feature>
<dbReference type="PANTHER" id="PTHR12873:SF0">
    <property type="entry name" value="TWINKLE MTDNA HELICASE"/>
    <property type="match status" value="1"/>
</dbReference>
<reference evidence="3 4" key="1">
    <citation type="journal article" date="2019" name="Sci. Rep.">
        <title>Orb-weaving spider Araneus ventricosus genome elucidates the spidroin gene catalogue.</title>
        <authorList>
            <person name="Kono N."/>
            <person name="Nakamura H."/>
            <person name="Ohtoshi R."/>
            <person name="Moran D.A.P."/>
            <person name="Shinohara A."/>
            <person name="Yoshida Y."/>
            <person name="Fujiwara M."/>
            <person name="Mori M."/>
            <person name="Tomita M."/>
            <person name="Arakawa K."/>
        </authorList>
    </citation>
    <scope>NUCLEOTIDE SEQUENCE [LARGE SCALE GENOMIC DNA]</scope>
</reference>
<dbReference type="GO" id="GO:0043139">
    <property type="term" value="F:5'-3' DNA helicase activity"/>
    <property type="evidence" value="ECO:0007669"/>
    <property type="project" value="InterPro"/>
</dbReference>
<evidence type="ECO:0000256" key="1">
    <source>
        <dbReference type="SAM" id="SignalP"/>
    </source>
</evidence>
<dbReference type="Proteomes" id="UP000499080">
    <property type="component" value="Unassembled WGS sequence"/>
</dbReference>
<dbReference type="PANTHER" id="PTHR12873">
    <property type="entry name" value="T7-LIKE MITOCHONDRIAL DNA HELICASE"/>
    <property type="match status" value="1"/>
</dbReference>